<protein>
    <recommendedName>
        <fullName evidence="3">Type II toxin-antitoxin system HicB family antitoxin</fullName>
    </recommendedName>
</protein>
<proteinExistence type="predicted"/>
<accession>A0A3S9VXQ4</accession>
<dbReference type="KEGG" id="buy:D8S85_18310"/>
<dbReference type="RefSeq" id="WP_106481823.1">
    <property type="nucleotide sequence ID" value="NZ_CP032819.1"/>
</dbReference>
<dbReference type="EMBL" id="CP032819">
    <property type="protein sequence ID" value="AZS31309.1"/>
    <property type="molecule type" value="Genomic_DNA"/>
</dbReference>
<evidence type="ECO:0000313" key="2">
    <source>
        <dbReference type="Proteomes" id="UP000270673"/>
    </source>
</evidence>
<dbReference type="AlphaFoldDB" id="A0A3S9VXQ4"/>
<organism evidence="1 2">
    <name type="scientific">Butyricimonas faecalis</name>
    <dbReference type="NCBI Taxonomy" id="2093856"/>
    <lineage>
        <taxon>Bacteria</taxon>
        <taxon>Pseudomonadati</taxon>
        <taxon>Bacteroidota</taxon>
        <taxon>Bacteroidia</taxon>
        <taxon>Bacteroidales</taxon>
        <taxon>Odoribacteraceae</taxon>
        <taxon>Butyricimonas</taxon>
    </lineage>
</organism>
<evidence type="ECO:0008006" key="3">
    <source>
        <dbReference type="Google" id="ProtNLM"/>
    </source>
</evidence>
<reference evidence="1 2" key="1">
    <citation type="submission" date="2018-10" db="EMBL/GenBank/DDBJ databases">
        <title>Butyricimonas faecalis sp. nov., isolated from human faeces and emended description of the genus Butyricimonas.</title>
        <authorList>
            <person name="Le Roy T."/>
            <person name="Van der Smissen P."/>
            <person name="Paquot A."/>
            <person name="Delzenne N."/>
            <person name="Muccioli G."/>
            <person name="Collet J.-F."/>
            <person name="Cani P.D."/>
        </authorList>
    </citation>
    <scope>NUCLEOTIDE SEQUENCE [LARGE SCALE GENOMIC DNA]</scope>
    <source>
        <strain evidence="1 2">H184</strain>
    </source>
</reference>
<evidence type="ECO:0000313" key="1">
    <source>
        <dbReference type="EMBL" id="AZS31309.1"/>
    </source>
</evidence>
<keyword evidence="2" id="KW-1185">Reference proteome</keyword>
<dbReference type="Proteomes" id="UP000270673">
    <property type="component" value="Chromosome"/>
</dbReference>
<sequence>MDRASKNVHFEGKWEGANKQVEVKLSLIIFEDSGSQVVYCPALDVYGYGVTEKEALDSFKVCLGEFLKYTLNKGTLHSEMAKMGWTIRKKKFTPPLFSKLLKINEDFSDIFNNHNFKKIDQNINIPILA</sequence>
<dbReference type="OrthoDB" id="882061at2"/>
<gene>
    <name evidence="1" type="ORF">D8S85_18310</name>
</gene>
<name>A0A3S9VXQ4_9BACT</name>